<evidence type="ECO:0000256" key="1">
    <source>
        <dbReference type="SAM" id="Coils"/>
    </source>
</evidence>
<dbReference type="AlphaFoldDB" id="D8M1L2"/>
<evidence type="ECO:0000313" key="3">
    <source>
        <dbReference type="Proteomes" id="UP000008312"/>
    </source>
</evidence>
<gene>
    <name evidence="2" type="ORF">GSBLH_T00006377001</name>
</gene>
<feature type="coiled-coil region" evidence="1">
    <location>
        <begin position="75"/>
        <end position="166"/>
    </location>
</feature>
<keyword evidence="3" id="KW-1185">Reference proteome</keyword>
<dbReference type="OrthoDB" id="204415at2759"/>
<dbReference type="EMBL" id="FN668645">
    <property type="protein sequence ID" value="CBK21951.2"/>
    <property type="molecule type" value="Genomic_DNA"/>
</dbReference>
<evidence type="ECO:0000313" key="2">
    <source>
        <dbReference type="EMBL" id="CBK21951.2"/>
    </source>
</evidence>
<name>D8M1L2_BLAHO</name>
<organism evidence="2">
    <name type="scientific">Blastocystis hominis</name>
    <dbReference type="NCBI Taxonomy" id="12968"/>
    <lineage>
        <taxon>Eukaryota</taxon>
        <taxon>Sar</taxon>
        <taxon>Stramenopiles</taxon>
        <taxon>Bigyra</taxon>
        <taxon>Opalozoa</taxon>
        <taxon>Opalinata</taxon>
        <taxon>Blastocystidae</taxon>
        <taxon>Blastocystis</taxon>
    </lineage>
</organism>
<reference evidence="2" key="1">
    <citation type="submission" date="2010-02" db="EMBL/GenBank/DDBJ databases">
        <title>Sequencing and annotation of the Blastocystis hominis genome.</title>
        <authorList>
            <person name="Wincker P."/>
        </authorList>
    </citation>
    <scope>NUCLEOTIDE SEQUENCE</scope>
    <source>
        <strain evidence="2">Singapore isolate B</strain>
    </source>
</reference>
<feature type="coiled-coil region" evidence="1">
    <location>
        <begin position="20"/>
        <end position="47"/>
    </location>
</feature>
<protein>
    <submittedName>
        <fullName evidence="2">Uncharacterized protein</fullName>
    </submittedName>
</protein>
<dbReference type="InParanoid" id="D8M1L2"/>
<keyword evidence="1" id="KW-0175">Coiled coil</keyword>
<dbReference type="RefSeq" id="XP_012895999.1">
    <property type="nucleotide sequence ID" value="XM_013040545.1"/>
</dbReference>
<dbReference type="Proteomes" id="UP000008312">
    <property type="component" value="Unassembled WGS sequence"/>
</dbReference>
<dbReference type="GeneID" id="24922502"/>
<accession>D8M1L2</accession>
<proteinExistence type="predicted"/>
<sequence length="289" mass="33359">MEEMDQLISRYSLTEFLPAVNQLKLQYSMIQEQIELYRNQLQRYKGTDQQFIVGRKREQLADMIHEEEMVIENEITSFQNTISTYQSKLESLQQEEKLLLKELEDMQSVVLQYRELQEHNTQLESLITEERAELDRLKKSVADGLLEDEENELSIKRRELDQSEQEEAALLVELESLLKGMESSLSLSVSTHGSESLDLEQTEKKIDHRQEILHHLCKCFVREGKAGVNEAACALDIIFSHENSVSLSTLKSEMRSVISDKGKTIYGLVGDQIIMIDRKTKDPCVSCLL</sequence>